<evidence type="ECO:0000313" key="3">
    <source>
        <dbReference type="Proteomes" id="UP001301958"/>
    </source>
</evidence>
<evidence type="ECO:0000256" key="1">
    <source>
        <dbReference type="ARBA" id="ARBA00038158"/>
    </source>
</evidence>
<protein>
    <submittedName>
        <fullName evidence="2">S-adenosyl-L-methionine-dependent methyltransferase</fullName>
    </submittedName>
</protein>
<organism evidence="2 3">
    <name type="scientific">Podospora fimiseda</name>
    <dbReference type="NCBI Taxonomy" id="252190"/>
    <lineage>
        <taxon>Eukaryota</taxon>
        <taxon>Fungi</taxon>
        <taxon>Dikarya</taxon>
        <taxon>Ascomycota</taxon>
        <taxon>Pezizomycotina</taxon>
        <taxon>Sordariomycetes</taxon>
        <taxon>Sordariomycetidae</taxon>
        <taxon>Sordariales</taxon>
        <taxon>Podosporaceae</taxon>
        <taxon>Podospora</taxon>
    </lineage>
</organism>
<keyword evidence="2" id="KW-0489">Methyltransferase</keyword>
<dbReference type="GO" id="GO:0032259">
    <property type="term" value="P:methylation"/>
    <property type="evidence" value="ECO:0007669"/>
    <property type="project" value="UniProtKB-KW"/>
</dbReference>
<dbReference type="PANTHER" id="PTHR43591">
    <property type="entry name" value="METHYLTRANSFERASE"/>
    <property type="match status" value="1"/>
</dbReference>
<comment type="similarity">
    <text evidence="1">Belongs to the methyltransferase superfamily. LaeA methyltransferase family.</text>
</comment>
<dbReference type="EMBL" id="MU865325">
    <property type="protein sequence ID" value="KAK4227934.1"/>
    <property type="molecule type" value="Genomic_DNA"/>
</dbReference>
<accession>A0AAN7BQX4</accession>
<sequence>MPVDQTEQTRQYVLHQVFLKVFDLELTTVPLDHPEYILDIGTGIGEWAIGMAEKYPEAEVFGTDIAPIQPTQQVPFNVEFHIENAEDEWIRPQNAVDLVHIRNMEACFSDWAFIYSQAYDCIKPGGWIEVIDWEDFGADKNFLSLYPPGSAAHILTSAAREAADLVGRPMAGWHLNRQLLEDAGFVDINETVYDMGVGSRENSRYGKLWLFCFVTGIEALCLRPLTKYLGMDEKYVRQLCDRMARETKVIAEDPNRSEPFNVKLRVMTGRKSHMDGQWTARTINENADMSEYSGDESTIGGRSIRTATLRMDIDEPTPNSNPLPRRG</sequence>
<dbReference type="InterPro" id="IPR029063">
    <property type="entry name" value="SAM-dependent_MTases_sf"/>
</dbReference>
<dbReference type="Pfam" id="PF13489">
    <property type="entry name" value="Methyltransf_23"/>
    <property type="match status" value="1"/>
</dbReference>
<dbReference type="SUPFAM" id="SSF53335">
    <property type="entry name" value="S-adenosyl-L-methionine-dependent methyltransferases"/>
    <property type="match status" value="1"/>
</dbReference>
<evidence type="ECO:0000313" key="2">
    <source>
        <dbReference type="EMBL" id="KAK4227934.1"/>
    </source>
</evidence>
<keyword evidence="3" id="KW-1185">Reference proteome</keyword>
<dbReference type="Proteomes" id="UP001301958">
    <property type="component" value="Unassembled WGS sequence"/>
</dbReference>
<keyword evidence="2" id="KW-0808">Transferase</keyword>
<dbReference type="GO" id="GO:0008168">
    <property type="term" value="F:methyltransferase activity"/>
    <property type="evidence" value="ECO:0007669"/>
    <property type="project" value="UniProtKB-KW"/>
</dbReference>
<dbReference type="Gene3D" id="3.40.50.150">
    <property type="entry name" value="Vaccinia Virus protein VP39"/>
    <property type="match status" value="1"/>
</dbReference>
<comment type="caution">
    <text evidence="2">The sequence shown here is derived from an EMBL/GenBank/DDBJ whole genome shotgun (WGS) entry which is preliminary data.</text>
</comment>
<dbReference type="CDD" id="cd02440">
    <property type="entry name" value="AdoMet_MTases"/>
    <property type="match status" value="1"/>
</dbReference>
<dbReference type="PANTHER" id="PTHR43591:SF105">
    <property type="entry name" value="METHYLTRANSFERASE DOMAIN-CONTAINING PROTEIN-RELATED"/>
    <property type="match status" value="1"/>
</dbReference>
<reference evidence="2" key="2">
    <citation type="submission" date="2023-05" db="EMBL/GenBank/DDBJ databases">
        <authorList>
            <consortium name="Lawrence Berkeley National Laboratory"/>
            <person name="Steindorff A."/>
            <person name="Hensen N."/>
            <person name="Bonometti L."/>
            <person name="Westerberg I."/>
            <person name="Brannstrom I.O."/>
            <person name="Guillou S."/>
            <person name="Cros-Aarteil S."/>
            <person name="Calhoun S."/>
            <person name="Haridas S."/>
            <person name="Kuo A."/>
            <person name="Mondo S."/>
            <person name="Pangilinan J."/>
            <person name="Riley R."/>
            <person name="Labutti K."/>
            <person name="Andreopoulos B."/>
            <person name="Lipzen A."/>
            <person name="Chen C."/>
            <person name="Yanf M."/>
            <person name="Daum C."/>
            <person name="Ng V."/>
            <person name="Clum A."/>
            <person name="Ohm R."/>
            <person name="Martin F."/>
            <person name="Silar P."/>
            <person name="Natvig D."/>
            <person name="Lalanne C."/>
            <person name="Gautier V."/>
            <person name="Ament-Velasquez S.L."/>
            <person name="Kruys A."/>
            <person name="Hutchinson M.I."/>
            <person name="Powell A.J."/>
            <person name="Barry K."/>
            <person name="Miller A.N."/>
            <person name="Grigoriev I.V."/>
            <person name="Debuchy R."/>
            <person name="Gladieux P."/>
            <person name="Thoren M.H."/>
            <person name="Johannesson H."/>
        </authorList>
    </citation>
    <scope>NUCLEOTIDE SEQUENCE</scope>
    <source>
        <strain evidence="2">CBS 990.96</strain>
    </source>
</reference>
<reference evidence="2" key="1">
    <citation type="journal article" date="2023" name="Mol. Phylogenet. Evol.">
        <title>Genome-scale phylogeny and comparative genomics of the fungal order Sordariales.</title>
        <authorList>
            <person name="Hensen N."/>
            <person name="Bonometti L."/>
            <person name="Westerberg I."/>
            <person name="Brannstrom I.O."/>
            <person name="Guillou S."/>
            <person name="Cros-Aarteil S."/>
            <person name="Calhoun S."/>
            <person name="Haridas S."/>
            <person name="Kuo A."/>
            <person name="Mondo S."/>
            <person name="Pangilinan J."/>
            <person name="Riley R."/>
            <person name="LaButti K."/>
            <person name="Andreopoulos B."/>
            <person name="Lipzen A."/>
            <person name="Chen C."/>
            <person name="Yan M."/>
            <person name="Daum C."/>
            <person name="Ng V."/>
            <person name="Clum A."/>
            <person name="Steindorff A."/>
            <person name="Ohm R.A."/>
            <person name="Martin F."/>
            <person name="Silar P."/>
            <person name="Natvig D.O."/>
            <person name="Lalanne C."/>
            <person name="Gautier V."/>
            <person name="Ament-Velasquez S.L."/>
            <person name="Kruys A."/>
            <person name="Hutchinson M.I."/>
            <person name="Powell A.J."/>
            <person name="Barry K."/>
            <person name="Miller A.N."/>
            <person name="Grigoriev I.V."/>
            <person name="Debuchy R."/>
            <person name="Gladieux P."/>
            <person name="Hiltunen Thoren M."/>
            <person name="Johannesson H."/>
        </authorList>
    </citation>
    <scope>NUCLEOTIDE SEQUENCE</scope>
    <source>
        <strain evidence="2">CBS 990.96</strain>
    </source>
</reference>
<name>A0AAN7BQX4_9PEZI</name>
<dbReference type="AlphaFoldDB" id="A0AAN7BQX4"/>
<gene>
    <name evidence="2" type="ORF">QBC38DRAFT_476572</name>
</gene>
<proteinExistence type="inferred from homology"/>